<proteinExistence type="predicted"/>
<gene>
    <name evidence="1" type="ORF">LZC95_19750</name>
</gene>
<name>A0ABZ2KK53_9BACT</name>
<keyword evidence="2" id="KW-1185">Reference proteome</keyword>
<dbReference type="RefSeq" id="WP_394849673.1">
    <property type="nucleotide sequence ID" value="NZ_CP089982.1"/>
</dbReference>
<dbReference type="EMBL" id="CP089982">
    <property type="protein sequence ID" value="WXA99043.1"/>
    <property type="molecule type" value="Genomic_DNA"/>
</dbReference>
<reference evidence="1 2" key="1">
    <citation type="submission" date="2021-12" db="EMBL/GenBank/DDBJ databases">
        <title>Discovery of the Pendulisporaceae a myxobacterial family with distinct sporulation behavior and unique specialized metabolism.</title>
        <authorList>
            <person name="Garcia R."/>
            <person name="Popoff A."/>
            <person name="Bader C.D."/>
            <person name="Loehr J."/>
            <person name="Walesch S."/>
            <person name="Walt C."/>
            <person name="Boldt J."/>
            <person name="Bunk B."/>
            <person name="Haeckl F.J.F.P.J."/>
            <person name="Gunesch A.P."/>
            <person name="Birkelbach J."/>
            <person name="Nuebel U."/>
            <person name="Pietschmann T."/>
            <person name="Bach T."/>
            <person name="Mueller R."/>
        </authorList>
    </citation>
    <scope>NUCLEOTIDE SEQUENCE [LARGE SCALE GENOMIC DNA]</scope>
    <source>
        <strain evidence="1 2">MSr12523</strain>
    </source>
</reference>
<evidence type="ECO:0000313" key="2">
    <source>
        <dbReference type="Proteomes" id="UP001379533"/>
    </source>
</evidence>
<dbReference type="Proteomes" id="UP001379533">
    <property type="component" value="Chromosome"/>
</dbReference>
<organism evidence="1 2">
    <name type="scientific">Pendulispora brunnea</name>
    <dbReference type="NCBI Taxonomy" id="2905690"/>
    <lineage>
        <taxon>Bacteria</taxon>
        <taxon>Pseudomonadati</taxon>
        <taxon>Myxococcota</taxon>
        <taxon>Myxococcia</taxon>
        <taxon>Myxococcales</taxon>
        <taxon>Sorangiineae</taxon>
        <taxon>Pendulisporaceae</taxon>
        <taxon>Pendulispora</taxon>
    </lineage>
</organism>
<accession>A0ABZ2KK53</accession>
<evidence type="ECO:0000313" key="1">
    <source>
        <dbReference type="EMBL" id="WXA99043.1"/>
    </source>
</evidence>
<sequence length="78" mass="8767">MEIDCNTARQMMRHLVSGCIEGSEINHTKLAEDATSELDLCEDHLRYVIPEDVFGLTLEFEVDVEAPGGWSWMGPGNR</sequence>
<protein>
    <submittedName>
        <fullName evidence="1">Uncharacterized protein</fullName>
    </submittedName>
</protein>